<keyword evidence="2" id="KW-1185">Reference proteome</keyword>
<sequence>MEIQQSPAVSTNATPYTTAPSSPHRFPNFFYSAPTSPIHALVGFQQHHDNDFAFDFTGRQQPPSISAADELFHAGKIKPLKPPVSDDPPKSPTFSPKCKEKNFDSFTEALNQTPGDQSQNQPKRGRETTINTTRTRDKVSRSSSPFRISDILSDEDNNQKNSLTW</sequence>
<comment type="caution">
    <text evidence="1">The sequence shown here is derived from an EMBL/GenBank/DDBJ whole genome shotgun (WGS) entry which is preliminary data.</text>
</comment>
<organism evidence="1 2">
    <name type="scientific">Smallanthus sonchifolius</name>
    <dbReference type="NCBI Taxonomy" id="185202"/>
    <lineage>
        <taxon>Eukaryota</taxon>
        <taxon>Viridiplantae</taxon>
        <taxon>Streptophyta</taxon>
        <taxon>Embryophyta</taxon>
        <taxon>Tracheophyta</taxon>
        <taxon>Spermatophyta</taxon>
        <taxon>Magnoliopsida</taxon>
        <taxon>eudicotyledons</taxon>
        <taxon>Gunneridae</taxon>
        <taxon>Pentapetalae</taxon>
        <taxon>asterids</taxon>
        <taxon>campanulids</taxon>
        <taxon>Asterales</taxon>
        <taxon>Asteraceae</taxon>
        <taxon>Asteroideae</taxon>
        <taxon>Heliantheae alliance</taxon>
        <taxon>Millerieae</taxon>
        <taxon>Smallanthus</taxon>
    </lineage>
</organism>
<evidence type="ECO:0000313" key="2">
    <source>
        <dbReference type="Proteomes" id="UP001056120"/>
    </source>
</evidence>
<dbReference type="EMBL" id="CM042030">
    <property type="protein sequence ID" value="KAI3786307.1"/>
    <property type="molecule type" value="Genomic_DNA"/>
</dbReference>
<gene>
    <name evidence="1" type="ORF">L1987_39898</name>
</gene>
<protein>
    <submittedName>
        <fullName evidence="1">Uncharacterized protein</fullName>
    </submittedName>
</protein>
<accession>A0ACB9GS97</accession>
<dbReference type="Proteomes" id="UP001056120">
    <property type="component" value="Linkage Group LG13"/>
</dbReference>
<proteinExistence type="predicted"/>
<reference evidence="1 2" key="2">
    <citation type="journal article" date="2022" name="Mol. Ecol. Resour.">
        <title>The genomes of chicory, endive, great burdock and yacon provide insights into Asteraceae paleo-polyploidization history and plant inulin production.</title>
        <authorList>
            <person name="Fan W."/>
            <person name="Wang S."/>
            <person name="Wang H."/>
            <person name="Wang A."/>
            <person name="Jiang F."/>
            <person name="Liu H."/>
            <person name="Zhao H."/>
            <person name="Xu D."/>
            <person name="Zhang Y."/>
        </authorList>
    </citation>
    <scope>NUCLEOTIDE SEQUENCE [LARGE SCALE GENOMIC DNA]</scope>
    <source>
        <strain evidence="2">cv. Yunnan</strain>
        <tissue evidence="1">Leaves</tissue>
    </source>
</reference>
<reference evidence="2" key="1">
    <citation type="journal article" date="2022" name="Mol. Ecol. Resour.">
        <title>The genomes of chicory, endive, great burdock and yacon provide insights into Asteraceae palaeo-polyploidization history and plant inulin production.</title>
        <authorList>
            <person name="Fan W."/>
            <person name="Wang S."/>
            <person name="Wang H."/>
            <person name="Wang A."/>
            <person name="Jiang F."/>
            <person name="Liu H."/>
            <person name="Zhao H."/>
            <person name="Xu D."/>
            <person name="Zhang Y."/>
        </authorList>
    </citation>
    <scope>NUCLEOTIDE SEQUENCE [LARGE SCALE GENOMIC DNA]</scope>
    <source>
        <strain evidence="2">cv. Yunnan</strain>
    </source>
</reference>
<evidence type="ECO:0000313" key="1">
    <source>
        <dbReference type="EMBL" id="KAI3786307.1"/>
    </source>
</evidence>
<name>A0ACB9GS97_9ASTR</name>